<dbReference type="EC" id="2.3.1.222" evidence="3"/>
<dbReference type="Proteomes" id="UP000033930">
    <property type="component" value="Unassembled WGS sequence"/>
</dbReference>
<evidence type="ECO:0000256" key="2">
    <source>
        <dbReference type="ARBA" id="ARBA00007342"/>
    </source>
</evidence>
<dbReference type="GO" id="GO:0016747">
    <property type="term" value="F:acyltransferase activity, transferring groups other than amino-acyl groups"/>
    <property type="evidence" value="ECO:0007669"/>
    <property type="project" value="InterPro"/>
</dbReference>
<evidence type="ECO:0000256" key="11">
    <source>
        <dbReference type="ARBA" id="ARBA00033077"/>
    </source>
</evidence>
<dbReference type="PANTHER" id="PTHR39453:SF1">
    <property type="entry name" value="PHOSPHATE PROPANOYLTRANSFERASE"/>
    <property type="match status" value="1"/>
</dbReference>
<name>A0A0G0XNB6_9BACT</name>
<protein>
    <recommendedName>
        <fullName evidence="4">Phosphate propanoyltransferase</fullName>
        <ecNumber evidence="3">2.3.1.222</ecNumber>
    </recommendedName>
    <alternativeName>
        <fullName evidence="10">Phosphate acyltransferase PduL</fullName>
    </alternativeName>
    <alternativeName>
        <fullName evidence="9">Phosphotransacylase PduL</fullName>
    </alternativeName>
    <alternativeName>
        <fullName evidence="11">Propanediol utilization protein PduL</fullName>
    </alternativeName>
</protein>
<evidence type="ECO:0000256" key="10">
    <source>
        <dbReference type="ARBA" id="ARBA00030939"/>
    </source>
</evidence>
<evidence type="ECO:0000256" key="4">
    <source>
        <dbReference type="ARBA" id="ARBA00020837"/>
    </source>
</evidence>
<evidence type="ECO:0000256" key="6">
    <source>
        <dbReference type="ARBA" id="ARBA00022723"/>
    </source>
</evidence>
<evidence type="ECO:0000256" key="1">
    <source>
        <dbReference type="ARBA" id="ARBA00001947"/>
    </source>
</evidence>
<dbReference type="PANTHER" id="PTHR39453">
    <property type="entry name" value="PHOSPHATE PROPANOYLTRANSFERASE"/>
    <property type="match status" value="1"/>
</dbReference>
<organism evidence="12 13">
    <name type="scientific">Candidatus Uhrbacteria bacterium GW2011_GWC1_41_20</name>
    <dbReference type="NCBI Taxonomy" id="1618983"/>
    <lineage>
        <taxon>Bacteria</taxon>
        <taxon>Candidatus Uhriibacteriota</taxon>
    </lineage>
</organism>
<keyword evidence="5 12" id="KW-0808">Transferase</keyword>
<comment type="similarity">
    <text evidence="2">Belongs to the PduL family.</text>
</comment>
<evidence type="ECO:0000313" key="13">
    <source>
        <dbReference type="Proteomes" id="UP000033930"/>
    </source>
</evidence>
<evidence type="ECO:0000256" key="7">
    <source>
        <dbReference type="ARBA" id="ARBA00022833"/>
    </source>
</evidence>
<comment type="cofactor">
    <cofactor evidence="1">
        <name>Zn(2+)</name>
        <dbReference type="ChEBI" id="CHEBI:29105"/>
    </cofactor>
</comment>
<dbReference type="InterPro" id="IPR008300">
    <property type="entry name" value="PTAC"/>
</dbReference>
<keyword evidence="6" id="KW-0479">Metal-binding</keyword>
<dbReference type="EMBL" id="LCAW01000019">
    <property type="protein sequence ID" value="KKR98295.1"/>
    <property type="molecule type" value="Genomic_DNA"/>
</dbReference>
<dbReference type="AlphaFoldDB" id="A0A0G0XNB6"/>
<evidence type="ECO:0000313" key="12">
    <source>
        <dbReference type="EMBL" id="KKR98295.1"/>
    </source>
</evidence>
<proteinExistence type="inferred from homology"/>
<evidence type="ECO:0000256" key="9">
    <source>
        <dbReference type="ARBA" id="ARBA00030044"/>
    </source>
</evidence>
<reference evidence="12 13" key="1">
    <citation type="journal article" date="2015" name="Nature">
        <title>rRNA introns, odd ribosomes, and small enigmatic genomes across a large radiation of phyla.</title>
        <authorList>
            <person name="Brown C.T."/>
            <person name="Hug L.A."/>
            <person name="Thomas B.C."/>
            <person name="Sharon I."/>
            <person name="Castelle C.J."/>
            <person name="Singh A."/>
            <person name="Wilkins M.J."/>
            <person name="Williams K.H."/>
            <person name="Banfield J.F."/>
        </authorList>
    </citation>
    <scope>NUCLEOTIDE SEQUENCE [LARGE SCALE GENOMIC DNA]</scope>
</reference>
<dbReference type="Pfam" id="PF06130">
    <property type="entry name" value="PTAC"/>
    <property type="match status" value="1"/>
</dbReference>
<keyword evidence="8" id="KW-0012">Acyltransferase</keyword>
<evidence type="ECO:0000256" key="3">
    <source>
        <dbReference type="ARBA" id="ARBA00012206"/>
    </source>
</evidence>
<keyword evidence="7" id="KW-0862">Zinc</keyword>
<dbReference type="GO" id="GO:0046872">
    <property type="term" value="F:metal ion binding"/>
    <property type="evidence" value="ECO:0007669"/>
    <property type="project" value="UniProtKB-KW"/>
</dbReference>
<sequence length="189" mass="21077">MRPISVDIIPSRVYLSEKDQIALFGSGYAMTIVGDLSPTGQYVCEETVEVFGKLKRGLKLRVLGPVWEQSHVEVSSVEAAYLGFDQKEVKSGDLAQAKSCRLVGPNGEVELTQGVIVPKPNLLCNPQEAEEMYIKNGQHISMEILTQTPQVLDNIVVRVHPTFQLRLELSADYARELWITKSVHARLQD</sequence>
<accession>A0A0G0XNB6</accession>
<gene>
    <name evidence="12" type="ORF">UU50_C0019G0003</name>
</gene>
<evidence type="ECO:0000256" key="8">
    <source>
        <dbReference type="ARBA" id="ARBA00023315"/>
    </source>
</evidence>
<comment type="caution">
    <text evidence="12">The sequence shown here is derived from an EMBL/GenBank/DDBJ whole genome shotgun (WGS) entry which is preliminary data.</text>
</comment>
<evidence type="ECO:0000256" key="5">
    <source>
        <dbReference type="ARBA" id="ARBA00022679"/>
    </source>
</evidence>